<sequence>MNVTVFQYKNIEKYIINDYKPLIKYDENIKYNDANVKPEFNFYELDGYSYFEKNLDIKERIIGFGEKAKHIIKNRERLIFYNYDQAGYTRDSDPLYVSVPFFISVSNNITGYFINNPSRIEIDIGLKNYNKIEAKIDDNGFELFVIHGNSIEDVIKTFTEITGRTFVPPRWALGHQISRYSYYPDRTVINVVKEYRKYIDVSAVYLDIDYMDDYKIFTFDKERFPDIKKFKEELNAMGTRLITIIDPGFKIDQLYKYFINGIGKYVINSNNEIYISRLWPGNCAFLNFLDADSYNYWKSCVKEFAENVDGIWLDMNEPALFNDERTISGSALHYTNNGFIKHSKIHNAYSLLEAKATYEALKEIKDEFFILSRSGYPGIQRYAAIWTGDNKASDDDLKLQISMIVSMNLSGIMICGCDLGGFFGYSSPELISRYYKAAMLFPFFRNHKVKEGNDQEIYLLPEKYRNEIIETVNERYKFIDYIYSIIKLSSLTGVPVIRPIFYNDPYDETAYYIEDEYMLGDVLYAPDISDTEVYLPSGRWINITTFEEFNGKSYIKRDKNSIFIKLNSAVIYDGSIIIYGNGDFKLYYPDELLIKAGEDSIIFSRPVKSIIIPLKKAKATGDNIKYEYNDKYTKISGNLKEIKFY</sequence>
<dbReference type="BRENDA" id="3.2.1.20">
    <property type="organism ID" value="7518"/>
</dbReference>
<dbReference type="EC" id="3.2.1.20" evidence="8"/>
<proteinExistence type="inferred from homology"/>
<evidence type="ECO:0000259" key="5">
    <source>
        <dbReference type="Pfam" id="PF01055"/>
    </source>
</evidence>
<name>Q6L2X4_PICTO</name>
<dbReference type="GO" id="GO:0030246">
    <property type="term" value="F:carbohydrate binding"/>
    <property type="evidence" value="ECO:0007669"/>
    <property type="project" value="InterPro"/>
</dbReference>
<evidence type="ECO:0000256" key="3">
    <source>
        <dbReference type="ARBA" id="ARBA00023295"/>
    </source>
</evidence>
<accession>Q6L2X4</accession>
<dbReference type="eggNOG" id="arCOG03663">
    <property type="taxonomic scope" value="Archaea"/>
</dbReference>
<dbReference type="Gene3D" id="3.20.20.80">
    <property type="entry name" value="Glycosidases"/>
    <property type="match status" value="1"/>
</dbReference>
<dbReference type="PANTHER" id="PTHR22762">
    <property type="entry name" value="ALPHA-GLUCOSIDASE"/>
    <property type="match status" value="1"/>
</dbReference>
<dbReference type="Proteomes" id="UP000000438">
    <property type="component" value="Chromosome"/>
</dbReference>
<feature type="domain" description="Glycoside hydrolase family 31 N-terminal" evidence="6">
    <location>
        <begin position="49"/>
        <end position="123"/>
    </location>
</feature>
<dbReference type="InterPro" id="IPR025887">
    <property type="entry name" value="Glyco_hydro_31_N_dom"/>
</dbReference>
<dbReference type="STRING" id="263820.PTO0092"/>
<dbReference type="Pfam" id="PF21365">
    <property type="entry name" value="Glyco_hydro_31_3rd"/>
    <property type="match status" value="1"/>
</dbReference>
<dbReference type="PaxDb" id="263820-PTO0092"/>
<dbReference type="SUPFAM" id="SSF51011">
    <property type="entry name" value="Glycosyl hydrolase domain"/>
    <property type="match status" value="1"/>
</dbReference>
<dbReference type="HOGENOM" id="CLU_000631_7_2_2"/>
<dbReference type="CAZy" id="GH31">
    <property type="family name" value="Glycoside Hydrolase Family 31"/>
</dbReference>
<reference evidence="8 9" key="1">
    <citation type="journal article" date="2004" name="Proc. Natl. Acad. Sci. U.S.A.">
        <title>Genome sequence of Picrophilus torridus and its implications for life around pH 0.</title>
        <authorList>
            <person name="Futterer O."/>
            <person name="Angelov A."/>
            <person name="Liesegang H."/>
            <person name="Gottschalk G."/>
            <person name="Schleper C."/>
            <person name="Schepers B."/>
            <person name="Dock C."/>
            <person name="Antranikian G."/>
            <person name="Liebl W."/>
        </authorList>
    </citation>
    <scope>NUCLEOTIDE SEQUENCE [LARGE SCALE GENOMIC DNA]</scope>
    <source>
        <strain evidence="9">ATCC 700027 / DSM 9790 / JCM 10055 / NBRC 100828</strain>
    </source>
</reference>
<dbReference type="Pfam" id="PF01055">
    <property type="entry name" value="Glyco_hydro_31_2nd"/>
    <property type="match status" value="1"/>
</dbReference>
<dbReference type="EMBL" id="AE017261">
    <property type="protein sequence ID" value="AAT42677.1"/>
    <property type="molecule type" value="Genomic_DNA"/>
</dbReference>
<dbReference type="SMR" id="Q6L2X4"/>
<dbReference type="AlphaFoldDB" id="Q6L2X4"/>
<dbReference type="Gene3D" id="2.60.40.1760">
    <property type="entry name" value="glycosyl hydrolase (family 31)"/>
    <property type="match status" value="1"/>
</dbReference>
<comment type="similarity">
    <text evidence="1 4">Belongs to the glycosyl hydrolase 31 family.</text>
</comment>
<gene>
    <name evidence="8" type="ordered locus">PTO0092</name>
</gene>
<dbReference type="CDD" id="cd14752">
    <property type="entry name" value="GH31_N"/>
    <property type="match status" value="1"/>
</dbReference>
<dbReference type="NCBIfam" id="NF040948">
    <property type="entry name" value="alpha_gluc_MalA"/>
    <property type="match status" value="1"/>
</dbReference>
<evidence type="ECO:0000256" key="4">
    <source>
        <dbReference type="RuleBase" id="RU361185"/>
    </source>
</evidence>
<dbReference type="InterPro" id="IPR000322">
    <property type="entry name" value="Glyco_hydro_31_TIM"/>
</dbReference>
<dbReference type="PATRIC" id="fig|263820.9.peg.106"/>
<dbReference type="GO" id="GO:0005975">
    <property type="term" value="P:carbohydrate metabolic process"/>
    <property type="evidence" value="ECO:0007669"/>
    <property type="project" value="InterPro"/>
</dbReference>
<dbReference type="InterPro" id="IPR013780">
    <property type="entry name" value="Glyco_hydro_b"/>
</dbReference>
<dbReference type="InParanoid" id="Q6L2X4"/>
<keyword evidence="3 4" id="KW-0326">Glycosidase</keyword>
<evidence type="ECO:0000313" key="9">
    <source>
        <dbReference type="Proteomes" id="UP000000438"/>
    </source>
</evidence>
<dbReference type="PROSITE" id="PS00129">
    <property type="entry name" value="GLYCOSYL_HYDROL_F31_1"/>
    <property type="match status" value="1"/>
</dbReference>
<evidence type="ECO:0000259" key="7">
    <source>
        <dbReference type="Pfam" id="PF21365"/>
    </source>
</evidence>
<feature type="domain" description="Glycoside hydrolase family 31 TIM barrel" evidence="5">
    <location>
        <begin position="166"/>
        <end position="484"/>
    </location>
</feature>
<dbReference type="InterPro" id="IPR030458">
    <property type="entry name" value="Glyco_hydro_31_AS"/>
</dbReference>
<dbReference type="KEGG" id="pto:PTO0092"/>
<evidence type="ECO:0000259" key="6">
    <source>
        <dbReference type="Pfam" id="PF13802"/>
    </source>
</evidence>
<evidence type="ECO:0000313" key="8">
    <source>
        <dbReference type="EMBL" id="AAT42677.1"/>
    </source>
</evidence>
<dbReference type="InterPro" id="IPR017853">
    <property type="entry name" value="GH"/>
</dbReference>
<dbReference type="FunCoup" id="Q6L2X4">
    <property type="interactions" value="165"/>
</dbReference>
<evidence type="ECO:0000256" key="1">
    <source>
        <dbReference type="ARBA" id="ARBA00007806"/>
    </source>
</evidence>
<dbReference type="SUPFAM" id="SSF74650">
    <property type="entry name" value="Galactose mutarotase-like"/>
    <property type="match status" value="1"/>
</dbReference>
<feature type="domain" description="Glycosyl hydrolase family 31 C-terminal" evidence="7">
    <location>
        <begin position="493"/>
        <end position="565"/>
    </location>
</feature>
<dbReference type="SUPFAM" id="SSF51445">
    <property type="entry name" value="(Trans)glycosidases"/>
    <property type="match status" value="1"/>
</dbReference>
<dbReference type="InterPro" id="IPR011013">
    <property type="entry name" value="Gal_mutarotase_sf_dom"/>
</dbReference>
<keyword evidence="2 4" id="KW-0378">Hydrolase</keyword>
<dbReference type="InterPro" id="IPR053497">
    <property type="entry name" value="GH31_Enzymes"/>
</dbReference>
<organism evidence="8 9">
    <name type="scientific">Picrophilus torridus (strain ATCC 700027 / DSM 9790 / JCM 10055 / NBRC 100828 / KAW 2/3)</name>
    <dbReference type="NCBI Taxonomy" id="1122961"/>
    <lineage>
        <taxon>Archaea</taxon>
        <taxon>Methanobacteriati</taxon>
        <taxon>Thermoplasmatota</taxon>
        <taxon>Thermoplasmata</taxon>
        <taxon>Thermoplasmatales</taxon>
        <taxon>Picrophilaceae</taxon>
        <taxon>Picrophilus</taxon>
    </lineage>
</organism>
<protein>
    <submittedName>
        <fullName evidence="8">Alpha-glucosidase</fullName>
        <ecNumber evidence="8">3.2.1.20</ecNumber>
    </submittedName>
</protein>
<dbReference type="RefSeq" id="WP_011176893.1">
    <property type="nucleotide sequence ID" value="NC_005877.1"/>
</dbReference>
<dbReference type="Pfam" id="PF13802">
    <property type="entry name" value="Gal_mutarotas_2"/>
    <property type="match status" value="1"/>
</dbReference>
<dbReference type="Gene3D" id="2.60.40.1180">
    <property type="entry name" value="Golgi alpha-mannosidase II"/>
    <property type="match status" value="1"/>
</dbReference>
<dbReference type="OrthoDB" id="27033at2157"/>
<dbReference type="CDD" id="cd06604">
    <property type="entry name" value="GH31_glucosidase_II_MalA"/>
    <property type="match status" value="1"/>
</dbReference>
<dbReference type="GeneID" id="2844515"/>
<evidence type="ECO:0000256" key="2">
    <source>
        <dbReference type="ARBA" id="ARBA00022801"/>
    </source>
</evidence>
<dbReference type="InterPro" id="IPR048395">
    <property type="entry name" value="Glyco_hydro_31_C"/>
</dbReference>
<dbReference type="PANTHER" id="PTHR22762:SF120">
    <property type="entry name" value="HETEROGLYCAN GLUCOSIDASE 1"/>
    <property type="match status" value="1"/>
</dbReference>
<dbReference type="GO" id="GO:0004558">
    <property type="term" value="F:alpha-1,4-glucosidase activity"/>
    <property type="evidence" value="ECO:0007669"/>
    <property type="project" value="UniProtKB-EC"/>
</dbReference>